<feature type="compositionally biased region" description="Polar residues" evidence="1">
    <location>
        <begin position="20"/>
        <end position="36"/>
    </location>
</feature>
<sequence>MAKTDVARHRPNNGMPAPISTGTCDHQSVDQAGRQESLNGDAAVYISMFCGREL</sequence>
<dbReference type="EMBL" id="JACHDZ010000004">
    <property type="protein sequence ID" value="MBB5345065.1"/>
    <property type="molecule type" value="Genomic_DNA"/>
</dbReference>
<accession>A0A7W8N6J4</accession>
<comment type="caution">
    <text evidence="2">The sequence shown here is derived from an EMBL/GenBank/DDBJ whole genome shotgun (WGS) entry which is preliminary data.</text>
</comment>
<name>A0A7W8N6J4_9BACT</name>
<feature type="region of interest" description="Disordered" evidence="1">
    <location>
        <begin position="1"/>
        <end position="36"/>
    </location>
</feature>
<dbReference type="Proteomes" id="UP000569092">
    <property type="component" value="Unassembled WGS sequence"/>
</dbReference>
<organism evidence="2 3">
    <name type="scientific">Tunturiibacter lichenicola</name>
    <dbReference type="NCBI Taxonomy" id="2051959"/>
    <lineage>
        <taxon>Bacteria</taxon>
        <taxon>Pseudomonadati</taxon>
        <taxon>Acidobacteriota</taxon>
        <taxon>Terriglobia</taxon>
        <taxon>Terriglobales</taxon>
        <taxon>Acidobacteriaceae</taxon>
        <taxon>Tunturiibacter</taxon>
    </lineage>
</organism>
<evidence type="ECO:0000313" key="3">
    <source>
        <dbReference type="Proteomes" id="UP000569092"/>
    </source>
</evidence>
<dbReference type="AlphaFoldDB" id="A0A7W8N6J4"/>
<evidence type="ECO:0000256" key="1">
    <source>
        <dbReference type="SAM" id="MobiDB-lite"/>
    </source>
</evidence>
<protein>
    <submittedName>
        <fullName evidence="2">Uncharacterized protein</fullName>
    </submittedName>
</protein>
<gene>
    <name evidence="2" type="ORF">HDF10_003051</name>
</gene>
<reference evidence="2 3" key="1">
    <citation type="submission" date="2020-08" db="EMBL/GenBank/DDBJ databases">
        <title>Genomic Encyclopedia of Type Strains, Phase IV (KMG-V): Genome sequencing to study the core and pangenomes of soil and plant-associated prokaryotes.</title>
        <authorList>
            <person name="Whitman W."/>
        </authorList>
    </citation>
    <scope>NUCLEOTIDE SEQUENCE [LARGE SCALE GENOMIC DNA]</scope>
    <source>
        <strain evidence="2 3">M8US30</strain>
    </source>
</reference>
<evidence type="ECO:0000313" key="2">
    <source>
        <dbReference type="EMBL" id="MBB5345065.1"/>
    </source>
</evidence>
<proteinExistence type="predicted"/>